<dbReference type="InterPro" id="IPR016035">
    <property type="entry name" value="Acyl_Trfase/lysoPLipase"/>
</dbReference>
<feature type="domain" description="Ketosynthase family 3 (KS3)" evidence="8">
    <location>
        <begin position="2612"/>
        <end position="3037"/>
    </location>
</feature>
<feature type="domain" description="PKS/mFAS DH" evidence="9">
    <location>
        <begin position="1832"/>
        <end position="2105"/>
    </location>
</feature>
<dbReference type="Pfam" id="PF14765">
    <property type="entry name" value="PS-DH"/>
    <property type="match status" value="2"/>
</dbReference>
<evidence type="ECO:0000313" key="11">
    <source>
        <dbReference type="Proteomes" id="UP000606172"/>
    </source>
</evidence>
<dbReference type="GO" id="GO:0016491">
    <property type="term" value="F:oxidoreductase activity"/>
    <property type="evidence" value="ECO:0007669"/>
    <property type="project" value="InterPro"/>
</dbReference>
<dbReference type="SUPFAM" id="SSF52151">
    <property type="entry name" value="FabD/lysophospholipase-like"/>
    <property type="match status" value="2"/>
</dbReference>
<feature type="domain" description="Ketosynthase family 3 (KS3)" evidence="8">
    <location>
        <begin position="969"/>
        <end position="1393"/>
    </location>
</feature>
<dbReference type="GO" id="GO:0031177">
    <property type="term" value="F:phosphopantetheine binding"/>
    <property type="evidence" value="ECO:0007669"/>
    <property type="project" value="InterPro"/>
</dbReference>
<dbReference type="InterPro" id="IPR042104">
    <property type="entry name" value="PKS_dehydratase_sf"/>
</dbReference>
<dbReference type="SMART" id="SM00823">
    <property type="entry name" value="PKS_PP"/>
    <property type="match status" value="3"/>
</dbReference>
<evidence type="ECO:0000259" key="7">
    <source>
        <dbReference type="PROSITE" id="PS50075"/>
    </source>
</evidence>
<dbReference type="InterPro" id="IPR014030">
    <property type="entry name" value="Ketoacyl_synth_N"/>
</dbReference>
<dbReference type="CDD" id="cd08952">
    <property type="entry name" value="KR_1_SDR_x"/>
    <property type="match status" value="1"/>
</dbReference>
<feature type="domain" description="Carrier" evidence="7">
    <location>
        <begin position="876"/>
        <end position="951"/>
    </location>
</feature>
<dbReference type="InterPro" id="IPR006162">
    <property type="entry name" value="Ppantetheine_attach_site"/>
</dbReference>
<reference evidence="10" key="1">
    <citation type="submission" date="2021-01" db="EMBL/GenBank/DDBJ databases">
        <title>Whole genome shotgun sequence of Sinosporangium siamense NBRC 109515.</title>
        <authorList>
            <person name="Komaki H."/>
            <person name="Tamura T."/>
        </authorList>
    </citation>
    <scope>NUCLEOTIDE SEQUENCE</scope>
    <source>
        <strain evidence="10">NBRC 109515</strain>
    </source>
</reference>
<dbReference type="SUPFAM" id="SSF51735">
    <property type="entry name" value="NAD(P)-binding Rossmann-fold domains"/>
    <property type="match status" value="7"/>
</dbReference>
<dbReference type="PANTHER" id="PTHR43775:SF51">
    <property type="entry name" value="INACTIVE PHENOLPHTHIOCEROL SYNTHESIS POLYKETIDE SYNTHASE TYPE I PKS1-RELATED"/>
    <property type="match status" value="1"/>
</dbReference>
<dbReference type="FunFam" id="3.40.50.720:FF:000209">
    <property type="entry name" value="Polyketide synthase Pks12"/>
    <property type="match status" value="1"/>
</dbReference>
<dbReference type="SMART" id="SM00825">
    <property type="entry name" value="PKS_KS"/>
    <property type="match status" value="2"/>
</dbReference>
<dbReference type="InterPro" id="IPR036291">
    <property type="entry name" value="NAD(P)-bd_dom_sf"/>
</dbReference>
<dbReference type="Gene3D" id="3.40.47.10">
    <property type="match status" value="2"/>
</dbReference>
<dbReference type="FunFam" id="3.40.366.10:FF:000002">
    <property type="entry name" value="Probable polyketide synthase 2"/>
    <property type="match status" value="1"/>
</dbReference>
<dbReference type="SMART" id="SM00829">
    <property type="entry name" value="PKS_ER"/>
    <property type="match status" value="1"/>
</dbReference>
<dbReference type="InterPro" id="IPR018201">
    <property type="entry name" value="Ketoacyl_synth_AS"/>
</dbReference>
<evidence type="ECO:0000256" key="1">
    <source>
        <dbReference type="ARBA" id="ARBA00022450"/>
    </source>
</evidence>
<evidence type="ECO:0000256" key="3">
    <source>
        <dbReference type="ARBA" id="ARBA00022679"/>
    </source>
</evidence>
<dbReference type="InterPro" id="IPR050091">
    <property type="entry name" value="PKS_NRPS_Biosynth_Enz"/>
</dbReference>
<dbReference type="SMART" id="SM01294">
    <property type="entry name" value="PKS_PP_betabranch"/>
    <property type="match status" value="2"/>
</dbReference>
<feature type="domain" description="PKS/mFAS DH" evidence="9">
    <location>
        <begin position="1"/>
        <end position="132"/>
    </location>
</feature>
<dbReference type="Pfam" id="PF16197">
    <property type="entry name" value="KAsynt_C_assoc"/>
    <property type="match status" value="1"/>
</dbReference>
<dbReference type="SMART" id="SM00826">
    <property type="entry name" value="PKS_DH"/>
    <property type="match status" value="1"/>
</dbReference>
<evidence type="ECO:0000256" key="5">
    <source>
        <dbReference type="ARBA" id="ARBA00023315"/>
    </source>
</evidence>
<dbReference type="Gene3D" id="3.40.366.10">
    <property type="entry name" value="Malonyl-Coenzyme A Acyl Carrier Protein, domain 2"/>
    <property type="match status" value="2"/>
</dbReference>
<dbReference type="Pfam" id="PF22953">
    <property type="entry name" value="SpnB_Rossmann"/>
    <property type="match status" value="2"/>
</dbReference>
<dbReference type="SUPFAM" id="SSF53901">
    <property type="entry name" value="Thiolase-like"/>
    <property type="match status" value="2"/>
</dbReference>
<dbReference type="FunFam" id="1.10.1200.10:FF:000007">
    <property type="entry name" value="Probable polyketide synthase pks17"/>
    <property type="match status" value="3"/>
</dbReference>
<evidence type="ECO:0000259" key="9">
    <source>
        <dbReference type="PROSITE" id="PS52019"/>
    </source>
</evidence>
<dbReference type="FunFam" id="3.40.47.10:FF:000019">
    <property type="entry name" value="Polyketide synthase type I"/>
    <property type="match status" value="2"/>
</dbReference>
<dbReference type="InterPro" id="IPR014031">
    <property type="entry name" value="Ketoacyl_synth_C"/>
</dbReference>
<dbReference type="Pfam" id="PF00109">
    <property type="entry name" value="ketoacyl-synt"/>
    <property type="match status" value="2"/>
</dbReference>
<comment type="caution">
    <text evidence="10">The sequence shown here is derived from an EMBL/GenBank/DDBJ whole genome shotgun (WGS) entry which is preliminary data.</text>
</comment>
<dbReference type="GO" id="GO:0004312">
    <property type="term" value="F:fatty acid synthase activity"/>
    <property type="evidence" value="ECO:0007669"/>
    <property type="project" value="TreeGrafter"/>
</dbReference>
<evidence type="ECO:0000259" key="8">
    <source>
        <dbReference type="PROSITE" id="PS52004"/>
    </source>
</evidence>
<dbReference type="Pfam" id="PF08240">
    <property type="entry name" value="ADH_N"/>
    <property type="match status" value="1"/>
</dbReference>
<dbReference type="InterPro" id="IPR009081">
    <property type="entry name" value="PP-bd_ACP"/>
</dbReference>
<dbReference type="Gene3D" id="3.40.50.720">
    <property type="entry name" value="NAD(P)-binding Rossmann-like Domain"/>
    <property type="match status" value="4"/>
</dbReference>
<dbReference type="Pfam" id="PF13602">
    <property type="entry name" value="ADH_zinc_N_2"/>
    <property type="match status" value="1"/>
</dbReference>
<dbReference type="InterPro" id="IPR049552">
    <property type="entry name" value="PKS_DH_N"/>
</dbReference>
<organism evidence="10 11">
    <name type="scientific">Sinosporangium siamense</name>
    <dbReference type="NCBI Taxonomy" id="1367973"/>
    <lineage>
        <taxon>Bacteria</taxon>
        <taxon>Bacillati</taxon>
        <taxon>Actinomycetota</taxon>
        <taxon>Actinomycetes</taxon>
        <taxon>Streptosporangiales</taxon>
        <taxon>Streptosporangiaceae</taxon>
        <taxon>Sinosporangium</taxon>
    </lineage>
</organism>
<dbReference type="InterPro" id="IPR055123">
    <property type="entry name" value="SpnB-like_Rossmann"/>
</dbReference>
<dbReference type="EMBL" id="BOOW01000035">
    <property type="protein sequence ID" value="GII95399.1"/>
    <property type="molecule type" value="Genomic_DNA"/>
</dbReference>
<evidence type="ECO:0000256" key="2">
    <source>
        <dbReference type="ARBA" id="ARBA00022553"/>
    </source>
</evidence>
<dbReference type="SMART" id="SM00827">
    <property type="entry name" value="PKS_AT"/>
    <property type="match status" value="2"/>
</dbReference>
<dbReference type="GO" id="GO:0006633">
    <property type="term" value="P:fatty acid biosynthetic process"/>
    <property type="evidence" value="ECO:0007669"/>
    <property type="project" value="InterPro"/>
</dbReference>
<dbReference type="SMART" id="SM00822">
    <property type="entry name" value="PKS_KR"/>
    <property type="match status" value="3"/>
</dbReference>
<feature type="active site" description="Proton donor; for dehydratase activity" evidence="6">
    <location>
        <position position="2028"/>
    </location>
</feature>
<dbReference type="Pfam" id="PF22621">
    <property type="entry name" value="CurL-like_PKS_C"/>
    <property type="match status" value="1"/>
</dbReference>
<dbReference type="InterPro" id="IPR014043">
    <property type="entry name" value="Acyl_transferase_dom"/>
</dbReference>
<evidence type="ECO:0000313" key="10">
    <source>
        <dbReference type="EMBL" id="GII95399.1"/>
    </source>
</evidence>
<dbReference type="SUPFAM" id="SSF47336">
    <property type="entry name" value="ACP-like"/>
    <property type="match status" value="3"/>
</dbReference>
<dbReference type="PANTHER" id="PTHR43775">
    <property type="entry name" value="FATTY ACID SYNTHASE"/>
    <property type="match status" value="1"/>
</dbReference>
<feature type="region of interest" description="C-terminal hotdog fold" evidence="6">
    <location>
        <begin position="1"/>
        <end position="132"/>
    </location>
</feature>
<dbReference type="Gene3D" id="3.90.180.10">
    <property type="entry name" value="Medium-chain alcohol dehydrogenases, catalytic domain"/>
    <property type="match status" value="1"/>
</dbReference>
<dbReference type="InterPro" id="IPR020806">
    <property type="entry name" value="PKS_PP-bd"/>
</dbReference>
<gene>
    <name evidence="10" type="ORF">Ssi02_56300</name>
</gene>
<dbReference type="PROSITE" id="PS50075">
    <property type="entry name" value="CARRIER"/>
    <property type="match status" value="3"/>
</dbReference>
<dbReference type="Gene3D" id="1.10.1200.10">
    <property type="entry name" value="ACP-like"/>
    <property type="match status" value="3"/>
</dbReference>
<feature type="domain" description="Carrier" evidence="7">
    <location>
        <begin position="2519"/>
        <end position="2594"/>
    </location>
</feature>
<proteinExistence type="predicted"/>
<feature type="domain" description="Carrier" evidence="7">
    <location>
        <begin position="3968"/>
        <end position="4043"/>
    </location>
</feature>
<dbReference type="InterPro" id="IPR036736">
    <property type="entry name" value="ACP-like_sf"/>
</dbReference>
<evidence type="ECO:0000256" key="4">
    <source>
        <dbReference type="ARBA" id="ARBA00023268"/>
    </source>
</evidence>
<protein>
    <submittedName>
        <fullName evidence="10">Uncharacterized protein</fullName>
    </submittedName>
</protein>
<accession>A0A919RMX9</accession>
<dbReference type="SUPFAM" id="SSF50129">
    <property type="entry name" value="GroES-like"/>
    <property type="match status" value="1"/>
</dbReference>
<dbReference type="InterPro" id="IPR001227">
    <property type="entry name" value="Ac_transferase_dom_sf"/>
</dbReference>
<dbReference type="InterPro" id="IPR020841">
    <property type="entry name" value="PKS_Beta-ketoAc_synthase_dom"/>
</dbReference>
<dbReference type="InterPro" id="IPR032821">
    <property type="entry name" value="PKS_assoc"/>
</dbReference>
<sequence>MDLTGVYTSLADRGLTYGPAFRALRRAWRDGEVVYAEVAPPAPLETGRYGLHPVLLDAALHALAAVHEGEGRRLPFSFEGVRLHASAAAELRVRLTPAGPGALSLEAADGTGAPVASVETLVMRQAGAVAARPSTPDSLYRLTWVPIPAGDPAPWHGRSVRISCDLADDVLTATRATVAQALTAVRSWLDDDADEPLAVITAGAVMPGEPAAAAAWGLIRSAQAEHPGRITLIDIDPGTDDTTLAGALATGEPQLAVRDGAIYAARLGTSLTGLVPPVGRDDWRLEAAAKGTIDALTLAAHDREPLAPGQVRVRVRAAGLNFRDVLLTLGMYPDDVPLGGEGAGVVTEVGPGVTGMAPGDRVFGLFGGAFAPTAVADHRVLAPMPEGWTFEQAAAVPIAYLTAYYGLVELAGLRRGEAVLIHAATGGVGTAAVQIARHLGAEVFATASPAKHGVLRDLGLDDRHIASSRTLDFEAHFRTATAGRGVDVVLNSLAGDFVDASLRLLPRGGRFMEMGKTDLRDPAGLPVAYQPFDLMRARPELVRRMLGELLTLFADGTLRLPPLRTWDVRRAADAFRFVSQAQHVGKVVLTLPAPAGPGGTVLITGGTGTLGGLVARHLVSAHGIGRLVLLSRTGEHAPGAAVLARELRELGADVTVAACDAGDREALRQVVEGIGADLTGVIHAAGLVEGGIVGSLTGEQIDRVLRAKADAAWFLHELTRDLDLSFFILFSSASGTLGNAGQGDYTAANAFLDALAVHRRAQGLPAISLGWGLWEQRSTISATAGDGDRARMNRSGFGALSSAEALTLLDHAMTVDEPALLPIRLDLAALRDAAEEPPPMLRGLIRTRTRRTAGRVYGTAPLSSTLAALPEPERRRALTDLVRAHVATVLGHSSPEAVGLGSGFKDLGFDSLTAVELRNRLTTALGRRLPATLVFDYPTPNALAGFLHEELSGTTAAAPPVRAPAASHGEPIAIVGMACRLPGGVTSPEDLWNLVAGGGDATSPFPAGRGWPLATLFDDDPHHPGTSYTRSGAFLHHAGDFDAGFFGISPREALAMDPQQRLLLETSWEAFERAGVDPAGLRGSDTGVFVGGMYQEYGPRYDQADKGSDGYLLTGGAASVMSGRLAYTFGLEGPAVTVDTACSSSLVALHWAIRALRQGECSMALVGGVTVMATPGLFVEFSRQRGLAADGRCKSFAGAADGTGWGEGVGVLVVQRLSDAVRAGRRVLAVVRGSAVNQDGASNGLTAPNGPSQQRVIRRALADAGLTAADVDAVEGHGTGTVLGDPIEAQALMATYGSDRDRPLWLGSLKSNIGHTQAAAGVAGVIKMVMALRAGVLPPTLHVDEPTPHVDWSAGPVELLTEAREWHGRGTARRAGVSSFGISGTNAHVIVEEAPAEQSGPEDGGGGTGLVVWPLSARTGTALRAQAERLGEWLKANPDVAAEDVAYSLASGRAVLEHRAALVGRDRGELAERLAELGTAGAVVPGGVGFLFTGQGAQRAGMGRGLHAAFPVFAEAFDEVMAGFEAAGRSLRDVVFGDDGELLERTEFAQAGLFAVEVALFRLLTSWGVRPDVLLGHSVGELAAAHVAGVLSLEDAVTLVEARGRLMQALPAGGAMAAVRAGEAEVRPLLVEGVAIASVNGPGAVVLSGGAAEVSAVVARLEETGHSARRLRVSHAFHSPLVEPMLAEFRSVAEGLTYHVPSIPVVSNLTGEPVTEFSADYWVRHVREAVRFADGLSRVRATGVRTFLELGPDGVLSAMGPDVVEDGVFIPLLRKGRLEADSAMEAAARAFVSGVEVDWRMLGSGRWVDLPTYPFEHRHYWLTSKSAPSAGHALLDVTVPLAEGDGVVMTGSLSTNTHPWLADHVVAGIPTLPATAFAELALHAGDEIGCDTLGELVVELPLTLPEGRERRIQVSVAGEDEGGRRTFGVFSREWDAPDDLPWTRQARGVLTPDTAGIPAHTPEWPPPGAEELDVTGLYDDMAAAGLHYGPAFRGLRAAWRHGDRFYGEVALPGELAADGFGLHPALLDAALHVAGLGVLPDTGSGRLPFAFDRVRRSRTGTRVLRVEMAAVGRDAVSVALTDDTGDPVATIESLALRPYTAERLRDTPGALFRVTWAPVPENGGSAPASILRVARPSTSDVPSAVRATLTEVLTALRAWAEGDGAAGARLAVVTEETSDPVASAVWGLVRSAQSEHPGMFVLVDAGAEELPELLPEDEPQLALRGGVFHAARLARAVPPSPEQGVDWGGGTVLVTGGTGALGGLIARHLVTGHGVRDLLLASRRGGAEAGELVAELTALGARVEVEACDVADRDSLAALLAGRPLTGVVHAAGVLDDGVLTSLTDESLDRVLRPKADAAWHLHELTAHLPLTAFVLFSSAAATFGNAGQGGYAAANAFLDGLAAHRRSEGLPATSLAWGMWEHGMAGALGDADRARLARAGAVPLTESEGLALFDAALPLGEPVLLPVHLDLAALRGGQDEAPVPPLLRGLIRSRPRRKAGGATLARRLAAADEAERQRIALDAVRSLVASVLGHPSADAVPPGNKFTDLGVDSLTAVELRNRLNAATGTRLPATLVFDHPTPAALAAYVAAETAGAPEAAAPVARVASAEGEPIAIVAMSCRYPGGVRSPEDLWELVSTGGDAISSFPADRGWDLDALYDPDPDKPGTSYVREGGFVYDADRFDAELFGIGPREALAMDPQQRLLLETTWELFERAGIDPTSLQGSDTGVFAGVMYHDYGTLLPAVPGELEGYLGTGTAGSVVSGRLAYTFGLEGPAVTVDTACSSSLVALHLACRALRHGECSLALAGGVTVLSTPGTFVEFSRQRGLSPDGRCKSFAAGADGTGWSEGAGVLLLERLSDARRNGHQVLAVIRGSAVNQDGASNGLTAPSGPSQQRVIRRALADAGLAASDVDAVEAHGTGTALGDPIEAQSLLAVYGEERDRPLWLGSIKSNIGHTQAASGVAGVIKSVMALREGALPRTLHVDEPTPHVDWSAGAVRLLTEPREWPRRRGTARRAGVSSFGISGTNAHVIVEEAPFEEPVSPAAGGGKAGGLVVWPLSARTGAALRAQAGRLGEWLRADPGAAAEDVAFTLSSARAVLEQRGAVVGRDRAELAGRLAALASGQTGAGVVEGTAAGGGVGFLFTGQGAQRAGMGRGLHAAFPVFAAGFDEVVACFDAARPGLSLRDVVFGDHGDLLDRTEFAQAGLFGVEVALFRLLASWGVRPDVLVGHSVGELAAAHVAGALSLEDAVALVGARGRLMQALPAGGAMAAVRASEAEVEPLLVEGVSIAAVNGPQAVVLSGGDAEVTEVCDRLSALGRRVRRLRVSHAFHSELMEPMLAEFRTVAEGLTYHSPSIPVVSNLTGEPVTEFSADYWVRHVREAVRFADGLARARATGVRTFLELGPDGVLSAMGPEIVDDGVFIPVLRKDSPEDEAAVTALAAAHVHGARPEWGSVLGGGGRRVQLPTYAFQRRRYWLEPPPKPPGERAEAWRYRVEWHPMPEAAEAPRLHGTWLVIAPDAADETAGICAEALRRHGAEVIRQAKLDPAPDRGRISGVLSLLALDRGPSAAQTLELVKALDAAGVEAPLWLATQGAVDVGGVRSPHQAETWGLGLAVALEHPRLWGGLLDLPESLGPREAGHLVRALSGPPQETEDQVAVRSSGLLVRRLTRAAAPVKRRAFTPRGTVLVTGGTSALGAAVARRLAAEGAEHLALTQTPGGAFEGGAVPDLVAELKALGASQVTVAECDLADRRAVAGLLDGFPDLTAVFHTAGEPGVAALADLDATSLAAALGEKAAGAAHLHDLLLDRDLDAFVLFSSIAGVWGSAGQGAYAAANAYLDALAAHRRTLGLTATSVAWGLWEEVAKADPERRDQLRRRGVAAMETDAALTALWQAVEEDRATVTVADVDWARFAPLFTALRERPLITGVPEVRQLLNAAPDAQGPGDTSGLMAELARLPEGERRRRLLHLVRAEAAAALGHESADAVPPARPFLDAGFDSLAAVGLRNRLVAATGLPLPATVVFDHPNPEALSAYLDTKAGPGGGPSIDAGLDSLATALGTLDRGDPERLRLTARLQTLLSELTGDQGESGVPDMAERVGDASDEELFGLLDAEFSEGGLGL</sequence>
<dbReference type="CDD" id="cd08956">
    <property type="entry name" value="KR_3_FAS_SDR_x"/>
    <property type="match status" value="2"/>
</dbReference>
<dbReference type="Proteomes" id="UP000606172">
    <property type="component" value="Unassembled WGS sequence"/>
</dbReference>
<comment type="caution">
    <text evidence="6">Lacks conserved residue(s) required for the propagation of feature annotation.</text>
</comment>
<dbReference type="InterPro" id="IPR013154">
    <property type="entry name" value="ADH-like_N"/>
</dbReference>
<dbReference type="CDD" id="cd00833">
    <property type="entry name" value="PKS"/>
    <property type="match status" value="2"/>
</dbReference>
<dbReference type="PROSITE" id="PS52019">
    <property type="entry name" value="PKS_MFAS_DH"/>
    <property type="match status" value="2"/>
</dbReference>
<keyword evidence="5" id="KW-0012">Acyltransferase</keyword>
<evidence type="ECO:0000256" key="6">
    <source>
        <dbReference type="PROSITE-ProRule" id="PRU01363"/>
    </source>
</evidence>
<dbReference type="Pfam" id="PF21089">
    <property type="entry name" value="PKS_DH_N"/>
    <property type="match status" value="1"/>
</dbReference>
<feature type="region of interest" description="C-terminal hotdog fold" evidence="6">
    <location>
        <begin position="1969"/>
        <end position="2105"/>
    </location>
</feature>
<name>A0A919RMX9_9ACTN</name>
<dbReference type="InterPro" id="IPR020843">
    <property type="entry name" value="ER"/>
</dbReference>
<dbReference type="InterPro" id="IPR020807">
    <property type="entry name" value="PKS_DH"/>
</dbReference>
<dbReference type="Gene3D" id="3.10.129.110">
    <property type="entry name" value="Polyketide synthase dehydratase"/>
    <property type="match status" value="2"/>
</dbReference>
<dbReference type="Pfam" id="PF08659">
    <property type="entry name" value="KR"/>
    <property type="match status" value="3"/>
</dbReference>
<keyword evidence="3" id="KW-0808">Transferase</keyword>
<keyword evidence="1" id="KW-0596">Phosphopantetheine</keyword>
<dbReference type="Gene3D" id="3.30.70.3290">
    <property type="match status" value="2"/>
</dbReference>
<dbReference type="InterPro" id="IPR049900">
    <property type="entry name" value="PKS_mFAS_DH"/>
</dbReference>
<dbReference type="InterPro" id="IPR013968">
    <property type="entry name" value="PKS_KR"/>
</dbReference>
<dbReference type="GO" id="GO:0004315">
    <property type="term" value="F:3-oxoacyl-[acyl-carrier-protein] synthase activity"/>
    <property type="evidence" value="ECO:0007669"/>
    <property type="project" value="InterPro"/>
</dbReference>
<dbReference type="InterPro" id="IPR011032">
    <property type="entry name" value="GroES-like_sf"/>
</dbReference>
<keyword evidence="11" id="KW-1185">Reference proteome</keyword>
<dbReference type="InterPro" id="IPR049551">
    <property type="entry name" value="PKS_DH_C"/>
</dbReference>
<dbReference type="Pfam" id="PF00550">
    <property type="entry name" value="PP-binding"/>
    <property type="match status" value="3"/>
</dbReference>
<dbReference type="FunFam" id="3.90.180.10:FF:000032">
    <property type="entry name" value="Probable polyketide synthase pks1"/>
    <property type="match status" value="1"/>
</dbReference>
<dbReference type="CDD" id="cd05195">
    <property type="entry name" value="enoyl_red"/>
    <property type="match status" value="1"/>
</dbReference>
<dbReference type="InterPro" id="IPR016036">
    <property type="entry name" value="Malonyl_transacylase_ACP-bd"/>
</dbReference>
<dbReference type="InterPro" id="IPR016039">
    <property type="entry name" value="Thiolase-like"/>
</dbReference>
<dbReference type="Pfam" id="PF00698">
    <property type="entry name" value="Acyl_transf_1"/>
    <property type="match status" value="2"/>
</dbReference>
<keyword evidence="2" id="KW-0597">Phosphoprotein</keyword>
<dbReference type="PROSITE" id="PS52004">
    <property type="entry name" value="KS3_2"/>
    <property type="match status" value="2"/>
</dbReference>
<feature type="region of interest" description="N-terminal hotdog fold" evidence="6">
    <location>
        <begin position="1832"/>
        <end position="1957"/>
    </location>
</feature>
<feature type="active site" description="Proton acceptor; for dehydratase activity" evidence="6">
    <location>
        <position position="1864"/>
    </location>
</feature>
<feature type="region of interest" description="N-terminal hotdog fold" evidence="6">
    <location>
        <position position="1"/>
    </location>
</feature>
<keyword evidence="4" id="KW-0511">Multifunctional enzyme</keyword>
<dbReference type="PROSITE" id="PS00606">
    <property type="entry name" value="KS3_1"/>
    <property type="match status" value="2"/>
</dbReference>
<dbReference type="InterPro" id="IPR057326">
    <property type="entry name" value="KR_dom"/>
</dbReference>
<dbReference type="Pfam" id="PF02801">
    <property type="entry name" value="Ketoacyl-synt_C"/>
    <property type="match status" value="2"/>
</dbReference>
<dbReference type="SUPFAM" id="SSF55048">
    <property type="entry name" value="Probable ACP-binding domain of malonyl-CoA ACP transacylase"/>
    <property type="match status" value="2"/>
</dbReference>
<dbReference type="PROSITE" id="PS00012">
    <property type="entry name" value="PHOSPHOPANTETHEINE"/>
    <property type="match status" value="3"/>
</dbReference>